<organism evidence="1 2">
    <name type="scientific">Angomonas deanei</name>
    <dbReference type="NCBI Taxonomy" id="59799"/>
    <lineage>
        <taxon>Eukaryota</taxon>
        <taxon>Discoba</taxon>
        <taxon>Euglenozoa</taxon>
        <taxon>Kinetoplastea</taxon>
        <taxon>Metakinetoplastina</taxon>
        <taxon>Trypanosomatida</taxon>
        <taxon>Trypanosomatidae</taxon>
        <taxon>Strigomonadinae</taxon>
        <taxon>Angomonas</taxon>
    </lineage>
</organism>
<name>A0A7G2CRF2_9TRYP</name>
<accession>A0A7G2CRF2</accession>
<evidence type="ECO:0000313" key="1">
    <source>
        <dbReference type="EMBL" id="CAD2221564.1"/>
    </source>
</evidence>
<dbReference type="EMBL" id="LR877165">
    <property type="protein sequence ID" value="CAD2221564.1"/>
    <property type="molecule type" value="Genomic_DNA"/>
</dbReference>
<protein>
    <submittedName>
        <fullName evidence="1">Uncharacterized protein</fullName>
    </submittedName>
</protein>
<sequence length="423" mass="46765">MQADNVPLLLVVCFLSLPLTFFSWDAFCAKKILFYLRIMTLPLNVDKWCEAVKASDECLSSPASAKNVEVVLSKSRTRGAQKVLCSCIEPFTQKLLMTKSGLSILSSLVKYGTPRTVNIICGRLLTSNPEIWTLDNKAISNIDVSLTEGFSALLEAIVYREDCNEANCLAILAPLSKKPIKQLFQCDFTLPASGYLLLRSTDKLHKAGKDKDSQEILRAALTTAERKPFAVRFVGVLMQKQGAYPDDAVRGEFVYSIVAPTLGKPDGVNLTGDFFKTIVLNSPPSALNMYCETISSLPDLYELSKRHNVCDIVAHIIGNATDTKPVFDLLAVIFKSSTDIDELLRSKKVPPLRLLASLYDNKACLQHVLKSVKGTQEAVLRGAKVKYLNATAPKPDLTRNAVMEKLTALRNDENNCRKRKRAV</sequence>
<gene>
    <name evidence="1" type="ORF">ADEAN_000909600</name>
</gene>
<dbReference type="AlphaFoldDB" id="A0A7G2CRF2"/>
<keyword evidence="2" id="KW-1185">Reference proteome</keyword>
<dbReference type="OrthoDB" id="276683at2759"/>
<evidence type="ECO:0000313" key="2">
    <source>
        <dbReference type="Proteomes" id="UP000515908"/>
    </source>
</evidence>
<dbReference type="Proteomes" id="UP000515908">
    <property type="component" value="Chromosome 21"/>
</dbReference>
<proteinExistence type="predicted"/>
<dbReference type="VEuPathDB" id="TriTrypDB:ADEAN_000909600"/>
<reference evidence="1 2" key="1">
    <citation type="submission" date="2020-08" db="EMBL/GenBank/DDBJ databases">
        <authorList>
            <person name="Newling K."/>
            <person name="Davey J."/>
            <person name="Forrester S."/>
        </authorList>
    </citation>
    <scope>NUCLEOTIDE SEQUENCE [LARGE SCALE GENOMIC DNA]</scope>
    <source>
        <strain evidence="2">Crithidia deanei Carvalho (ATCC PRA-265)</strain>
    </source>
</reference>